<reference evidence="3" key="1">
    <citation type="submission" date="2016-10" db="EMBL/GenBank/DDBJ databases">
        <authorList>
            <person name="Varghese N."/>
            <person name="Submissions S."/>
        </authorList>
    </citation>
    <scope>NUCLEOTIDE SEQUENCE [LARGE SCALE GENOMIC DNA]</scope>
    <source>
        <strain evidence="3">Gh-67</strain>
    </source>
</reference>
<dbReference type="AlphaFoldDB" id="A0A1G8CB24"/>
<keyword evidence="1" id="KW-0812">Transmembrane</keyword>
<protein>
    <submittedName>
        <fullName evidence="2">Uncharacterized protein</fullName>
    </submittedName>
</protein>
<feature type="transmembrane region" description="Helical" evidence="1">
    <location>
        <begin position="37"/>
        <end position="57"/>
    </location>
</feature>
<dbReference type="Proteomes" id="UP000199705">
    <property type="component" value="Unassembled WGS sequence"/>
</dbReference>
<organism evidence="2 3">
    <name type="scientific">Mucilaginibacter gossypii</name>
    <dbReference type="NCBI Taxonomy" id="551996"/>
    <lineage>
        <taxon>Bacteria</taxon>
        <taxon>Pseudomonadati</taxon>
        <taxon>Bacteroidota</taxon>
        <taxon>Sphingobacteriia</taxon>
        <taxon>Sphingobacteriales</taxon>
        <taxon>Sphingobacteriaceae</taxon>
        <taxon>Mucilaginibacter</taxon>
    </lineage>
</organism>
<evidence type="ECO:0000256" key="1">
    <source>
        <dbReference type="SAM" id="Phobius"/>
    </source>
</evidence>
<proteinExistence type="predicted"/>
<sequence length="59" mass="7009">MQETLIGKFKTKNRLINRYIRAYFVTKLSQRLFTNKYFAVSDIFFFTLLSVILIGVLNN</sequence>
<keyword evidence="1" id="KW-1133">Transmembrane helix</keyword>
<keyword evidence="1" id="KW-0472">Membrane</keyword>
<gene>
    <name evidence="2" type="ORF">SAMN05192573_109183</name>
</gene>
<evidence type="ECO:0000313" key="3">
    <source>
        <dbReference type="Proteomes" id="UP000199705"/>
    </source>
</evidence>
<evidence type="ECO:0000313" key="2">
    <source>
        <dbReference type="EMBL" id="SDH42585.1"/>
    </source>
</evidence>
<dbReference type="EMBL" id="FNCG01000009">
    <property type="protein sequence ID" value="SDH42585.1"/>
    <property type="molecule type" value="Genomic_DNA"/>
</dbReference>
<keyword evidence="3" id="KW-1185">Reference proteome</keyword>
<accession>A0A1G8CB24</accession>
<name>A0A1G8CB24_9SPHI</name>